<protein>
    <submittedName>
        <fullName evidence="2">HD domain-containing protein</fullName>
    </submittedName>
</protein>
<name>A0A9D1R2Z8_9BACT</name>
<dbReference type="EMBL" id="DXGI01000387">
    <property type="protein sequence ID" value="HIW79538.1"/>
    <property type="molecule type" value="Genomic_DNA"/>
</dbReference>
<reference evidence="2" key="1">
    <citation type="journal article" date="2021" name="PeerJ">
        <title>Extensive microbial diversity within the chicken gut microbiome revealed by metagenomics and culture.</title>
        <authorList>
            <person name="Gilroy R."/>
            <person name="Ravi A."/>
            <person name="Getino M."/>
            <person name="Pursley I."/>
            <person name="Horton D.L."/>
            <person name="Alikhan N.F."/>
            <person name="Baker D."/>
            <person name="Gharbi K."/>
            <person name="Hall N."/>
            <person name="Watson M."/>
            <person name="Adriaenssens E.M."/>
            <person name="Foster-Nyarko E."/>
            <person name="Jarju S."/>
            <person name="Secka A."/>
            <person name="Antonio M."/>
            <person name="Oren A."/>
            <person name="Chaudhuri R.R."/>
            <person name="La Ragione R."/>
            <person name="Hildebrand F."/>
            <person name="Pallen M.J."/>
        </authorList>
    </citation>
    <scope>NUCLEOTIDE SEQUENCE</scope>
    <source>
        <strain evidence="2">ChiSxjej5B17-1746</strain>
    </source>
</reference>
<comment type="caution">
    <text evidence="2">The sequence shown here is derived from an EMBL/GenBank/DDBJ whole genome shotgun (WGS) entry which is preliminary data.</text>
</comment>
<proteinExistence type="predicted"/>
<organism evidence="2 3">
    <name type="scientific">Candidatus Bilophila faecipullorum</name>
    <dbReference type="NCBI Taxonomy" id="2838482"/>
    <lineage>
        <taxon>Bacteria</taxon>
        <taxon>Pseudomonadati</taxon>
        <taxon>Thermodesulfobacteriota</taxon>
        <taxon>Desulfovibrionia</taxon>
        <taxon>Desulfovibrionales</taxon>
        <taxon>Desulfovibrionaceae</taxon>
        <taxon>Bilophila</taxon>
    </lineage>
</organism>
<feature type="domain" description="Ppx/GppA phosphatase C-terminal" evidence="1">
    <location>
        <begin position="28"/>
        <end position="166"/>
    </location>
</feature>
<dbReference type="PANTHER" id="PTHR30005:SF0">
    <property type="entry name" value="RETROGRADE REGULATION PROTEIN 2"/>
    <property type="match status" value="1"/>
</dbReference>
<reference evidence="2" key="2">
    <citation type="submission" date="2021-04" db="EMBL/GenBank/DDBJ databases">
        <authorList>
            <person name="Gilroy R."/>
        </authorList>
    </citation>
    <scope>NUCLEOTIDE SEQUENCE</scope>
    <source>
        <strain evidence="2">ChiSxjej5B17-1746</strain>
    </source>
</reference>
<gene>
    <name evidence="2" type="ORF">H9874_10410</name>
</gene>
<dbReference type="Proteomes" id="UP000824264">
    <property type="component" value="Unassembled WGS sequence"/>
</dbReference>
<dbReference type="Gene3D" id="1.10.3210.10">
    <property type="entry name" value="Hypothetical protein af1432"/>
    <property type="match status" value="1"/>
</dbReference>
<dbReference type="Pfam" id="PF21447">
    <property type="entry name" value="Ppx-GppA_III"/>
    <property type="match status" value="1"/>
</dbReference>
<dbReference type="InterPro" id="IPR050273">
    <property type="entry name" value="GppA/Ppx_hydrolase"/>
</dbReference>
<evidence type="ECO:0000313" key="3">
    <source>
        <dbReference type="Proteomes" id="UP000824264"/>
    </source>
</evidence>
<sequence length="202" mass="22521">MPDTGPDAPGAEGACEDTSLAVMEDSLRHGRRVAVIAATLFQDLMELHGLSDEWGHRLHHAALLHDIGFVEGKKGHHKASMRLIEENKDLNLSDEERLFVALLARYHRKAWPSRRHARFAALKKRDQEALCKAAAILRIADALDYGHAGAVGPLAVTVRKRRVILAVQCRSDCSAEVRRVGEKSDLFRHVFGRKVECLSLHD</sequence>
<dbReference type="InterPro" id="IPR048950">
    <property type="entry name" value="Ppx_GppA_C"/>
</dbReference>
<evidence type="ECO:0000313" key="2">
    <source>
        <dbReference type="EMBL" id="HIW79538.1"/>
    </source>
</evidence>
<dbReference type="SUPFAM" id="SSF109604">
    <property type="entry name" value="HD-domain/PDEase-like"/>
    <property type="match status" value="1"/>
</dbReference>
<accession>A0A9D1R2Z8</accession>
<dbReference type="AlphaFoldDB" id="A0A9D1R2Z8"/>
<dbReference type="GO" id="GO:0016462">
    <property type="term" value="F:pyrophosphatase activity"/>
    <property type="evidence" value="ECO:0007669"/>
    <property type="project" value="TreeGrafter"/>
</dbReference>
<evidence type="ECO:0000259" key="1">
    <source>
        <dbReference type="Pfam" id="PF21447"/>
    </source>
</evidence>
<dbReference type="PANTHER" id="PTHR30005">
    <property type="entry name" value="EXOPOLYPHOSPHATASE"/>
    <property type="match status" value="1"/>
</dbReference>